<sequence length="958" mass="107305">MAAGEGVRCRAARACKRCHVKRIKCDAIEGGMPCTGCQQAENSECSLMPSNRGTYIRAASRRARHQQAERVRSSILRSTAVPRDTDYQRFVAAEATTEEQYADHQPSRNPDPMAGTMVSRGINRGGRGLNSVASPLDRRATSPASGADDTNSPVLDLATTGPESSHREPSWTTMFDGLFDNLSHNQKAALDKCSITYLGESFPLGMVLEEVNEGGRTRLHHPGPPVSEPSVVEEPSGQRHPSHMQPEDIAYLKAKGAFTFPDADKLDALVTTYLGRVYPLYPIVNRQEFIRQYEADEVPAMLLHAVCSIAATFCDLALIHRAGFSSRLDARLASYRKAKALFEVGYETDKIVQLQSAVYMTFWGGGPTNHWNYFSWIGTAVTIAESLGIHRSMANADMDVSDRSLLKRLWWTLVNRDAHCQSLVGRPFRINQEQVDIEPLVPEDFEEDMRSPEFKSHPLRTAFALYQIHMSRLSLILKDIVNARFRPGRLQSRAAVLYDKLLRWRHELPGELQWVDGDANLDVFVLCLCTSYNHHLILLHQDQPPMGGLASTTQENSLLKRSIPSPGIAARNITCLVYTIYAKSNPLCIPHETFQGVFLAEAVMFTQMKASDLMTAQHGRAALSACQMLWHAVLETWDASPWILRLFDHLVGRLGLPSDRQNDPSWVATAINLLTASVVREASKEIQTGHHVQLDWPLHNQEFPGYNRKPFEHKIIDHKPLGICGFDDEIHMNTQSGSQWDGLKHDGYGNGRNVFYNGLTYQEASRSTTNGTHNWCERGGIVGRGILVDMVRFYERRDGQAPDPWTRYEIPLDDLQTALKDQGTVPRQGDIFMIRSGYVKRHNEASSKEREACTFGIGKPAIGVAADEETVRWMYDQHFAAHVGDTVAFEAWPPSPARDYSFHNWSLVWWGTPLGELWDLESLAVACERHGRWSFFFTSAPLHVKGGVASPPCAIAIF</sequence>
<dbReference type="PANTHER" id="PTHR47171:SF1">
    <property type="entry name" value="ZN(II)2CYS6 TRANSCRIPTION FACTOR (EUROFUNG)"/>
    <property type="match status" value="1"/>
</dbReference>
<feature type="region of interest" description="Disordered" evidence="8">
    <location>
        <begin position="218"/>
        <end position="243"/>
    </location>
</feature>
<dbReference type="PROSITE" id="PS00463">
    <property type="entry name" value="ZN2_CY6_FUNGAL_1"/>
    <property type="match status" value="1"/>
</dbReference>
<keyword evidence="7" id="KW-0539">Nucleus</keyword>
<feature type="compositionally biased region" description="Polar residues" evidence="8">
    <location>
        <begin position="142"/>
        <end position="153"/>
    </location>
</feature>
<dbReference type="InterPro" id="IPR007219">
    <property type="entry name" value="XnlR_reg_dom"/>
</dbReference>
<keyword evidence="2" id="KW-0479">Metal-binding</keyword>
<dbReference type="CDD" id="cd00067">
    <property type="entry name" value="GAL4"/>
    <property type="match status" value="1"/>
</dbReference>
<dbReference type="SMART" id="SM00066">
    <property type="entry name" value="GAL4"/>
    <property type="match status" value="1"/>
</dbReference>
<dbReference type="InterPro" id="IPR001138">
    <property type="entry name" value="Zn2Cys6_DnaBD"/>
</dbReference>
<accession>A0A0D1Z681</accession>
<evidence type="ECO:0000256" key="5">
    <source>
        <dbReference type="ARBA" id="ARBA00023125"/>
    </source>
</evidence>
<keyword evidence="6" id="KW-0804">Transcription</keyword>
<evidence type="ECO:0000256" key="6">
    <source>
        <dbReference type="ARBA" id="ARBA00023163"/>
    </source>
</evidence>
<keyword evidence="4" id="KW-0805">Transcription regulation</keyword>
<gene>
    <name evidence="10" type="ORF">PV07_11317</name>
</gene>
<dbReference type="GO" id="GO:0008270">
    <property type="term" value="F:zinc ion binding"/>
    <property type="evidence" value="ECO:0007669"/>
    <property type="project" value="InterPro"/>
</dbReference>
<name>A0A0D1Z681_9EURO</name>
<evidence type="ECO:0000256" key="7">
    <source>
        <dbReference type="ARBA" id="ARBA00023242"/>
    </source>
</evidence>
<dbReference type="InterPro" id="IPR036864">
    <property type="entry name" value="Zn2-C6_fun-type_DNA-bd_sf"/>
</dbReference>
<dbReference type="OrthoDB" id="5121955at2759"/>
<reference evidence="10 11" key="1">
    <citation type="submission" date="2015-01" db="EMBL/GenBank/DDBJ databases">
        <title>The Genome Sequence of Cladophialophora immunda CBS83496.</title>
        <authorList>
            <consortium name="The Broad Institute Genomics Platform"/>
            <person name="Cuomo C."/>
            <person name="de Hoog S."/>
            <person name="Gorbushina A."/>
            <person name="Stielow B."/>
            <person name="Teixiera M."/>
            <person name="Abouelleil A."/>
            <person name="Chapman S.B."/>
            <person name="Priest M."/>
            <person name="Young S.K."/>
            <person name="Wortman J."/>
            <person name="Nusbaum C."/>
            <person name="Birren B."/>
        </authorList>
    </citation>
    <scope>NUCLEOTIDE SEQUENCE [LARGE SCALE GENOMIC DNA]</scope>
    <source>
        <strain evidence="10 11">CBS 83496</strain>
    </source>
</reference>
<evidence type="ECO:0000313" key="11">
    <source>
        <dbReference type="Proteomes" id="UP000054466"/>
    </source>
</evidence>
<dbReference type="Proteomes" id="UP000054466">
    <property type="component" value="Unassembled WGS sequence"/>
</dbReference>
<keyword evidence="5" id="KW-0238">DNA-binding</keyword>
<organism evidence="10 11">
    <name type="scientific">Cladophialophora immunda</name>
    <dbReference type="NCBI Taxonomy" id="569365"/>
    <lineage>
        <taxon>Eukaryota</taxon>
        <taxon>Fungi</taxon>
        <taxon>Dikarya</taxon>
        <taxon>Ascomycota</taxon>
        <taxon>Pezizomycotina</taxon>
        <taxon>Eurotiomycetes</taxon>
        <taxon>Chaetothyriomycetidae</taxon>
        <taxon>Chaetothyriales</taxon>
        <taxon>Herpotrichiellaceae</taxon>
        <taxon>Cladophialophora</taxon>
    </lineage>
</organism>
<evidence type="ECO:0000256" key="1">
    <source>
        <dbReference type="ARBA" id="ARBA00007865"/>
    </source>
</evidence>
<dbReference type="Pfam" id="PF00172">
    <property type="entry name" value="Zn_clus"/>
    <property type="match status" value="1"/>
</dbReference>
<dbReference type="Pfam" id="PF04082">
    <property type="entry name" value="Fungal_trans"/>
    <property type="match status" value="1"/>
</dbReference>
<dbReference type="PROSITE" id="PS50048">
    <property type="entry name" value="ZN2_CY6_FUNGAL_2"/>
    <property type="match status" value="1"/>
</dbReference>
<dbReference type="EMBL" id="KN847046">
    <property type="protein sequence ID" value="KIW23091.1"/>
    <property type="molecule type" value="Genomic_DNA"/>
</dbReference>
<keyword evidence="3" id="KW-0862">Zinc</keyword>
<dbReference type="CDD" id="cd12148">
    <property type="entry name" value="fungal_TF_MHR"/>
    <property type="match status" value="1"/>
</dbReference>
<dbReference type="GO" id="GO:0004061">
    <property type="term" value="F:arylformamidase activity"/>
    <property type="evidence" value="ECO:0007669"/>
    <property type="project" value="InterPro"/>
</dbReference>
<dbReference type="GO" id="GO:0006351">
    <property type="term" value="P:DNA-templated transcription"/>
    <property type="evidence" value="ECO:0007669"/>
    <property type="project" value="InterPro"/>
</dbReference>
<comment type="similarity">
    <text evidence="1">Belongs to the Cyclase 1 superfamily.</text>
</comment>
<evidence type="ECO:0000313" key="10">
    <source>
        <dbReference type="EMBL" id="KIW23091.1"/>
    </source>
</evidence>
<dbReference type="SUPFAM" id="SSF57701">
    <property type="entry name" value="Zn2/Cys6 DNA-binding domain"/>
    <property type="match status" value="1"/>
</dbReference>
<dbReference type="PANTHER" id="PTHR47171">
    <property type="entry name" value="FARA-RELATED"/>
    <property type="match status" value="1"/>
</dbReference>
<dbReference type="AlphaFoldDB" id="A0A0D1Z681"/>
<dbReference type="Gene3D" id="3.50.30.50">
    <property type="entry name" value="Putative cyclase"/>
    <property type="match status" value="1"/>
</dbReference>
<dbReference type="GO" id="GO:0003677">
    <property type="term" value="F:DNA binding"/>
    <property type="evidence" value="ECO:0007669"/>
    <property type="project" value="UniProtKB-KW"/>
</dbReference>
<dbReference type="GO" id="GO:0000981">
    <property type="term" value="F:DNA-binding transcription factor activity, RNA polymerase II-specific"/>
    <property type="evidence" value="ECO:0007669"/>
    <property type="project" value="InterPro"/>
</dbReference>
<dbReference type="RefSeq" id="XP_016243307.1">
    <property type="nucleotide sequence ID" value="XM_016398745.1"/>
</dbReference>
<feature type="region of interest" description="Disordered" evidence="8">
    <location>
        <begin position="95"/>
        <end position="169"/>
    </location>
</feature>
<dbReference type="GO" id="GO:0019441">
    <property type="term" value="P:L-tryptophan catabolic process to kynurenine"/>
    <property type="evidence" value="ECO:0007669"/>
    <property type="project" value="InterPro"/>
</dbReference>
<dbReference type="InterPro" id="IPR037175">
    <property type="entry name" value="KFase_sf"/>
</dbReference>
<feature type="domain" description="Zn(2)-C6 fungal-type" evidence="9">
    <location>
        <begin position="14"/>
        <end position="47"/>
    </location>
</feature>
<evidence type="ECO:0000256" key="4">
    <source>
        <dbReference type="ARBA" id="ARBA00023015"/>
    </source>
</evidence>
<dbReference type="InterPro" id="IPR052073">
    <property type="entry name" value="Amide_Lactam_Regulators"/>
</dbReference>
<keyword evidence="11" id="KW-1185">Reference proteome</keyword>
<dbReference type="SMART" id="SM00906">
    <property type="entry name" value="Fungal_trans"/>
    <property type="match status" value="1"/>
</dbReference>
<evidence type="ECO:0000256" key="8">
    <source>
        <dbReference type="SAM" id="MobiDB-lite"/>
    </source>
</evidence>
<dbReference type="HOGENOM" id="CLU_006329_5_1_1"/>
<dbReference type="GeneID" id="27350511"/>
<proteinExistence type="inferred from homology"/>
<dbReference type="Pfam" id="PF04199">
    <property type="entry name" value="Cyclase"/>
    <property type="match status" value="1"/>
</dbReference>
<protein>
    <recommendedName>
        <fullName evidence="9">Zn(2)-C6 fungal-type domain-containing protein</fullName>
    </recommendedName>
</protein>
<evidence type="ECO:0000256" key="2">
    <source>
        <dbReference type="ARBA" id="ARBA00022723"/>
    </source>
</evidence>
<evidence type="ECO:0000256" key="3">
    <source>
        <dbReference type="ARBA" id="ARBA00022833"/>
    </source>
</evidence>
<evidence type="ECO:0000259" key="9">
    <source>
        <dbReference type="PROSITE" id="PS50048"/>
    </source>
</evidence>
<dbReference type="VEuPathDB" id="FungiDB:PV07_11317"/>
<dbReference type="Gene3D" id="4.10.240.10">
    <property type="entry name" value="Zn(2)-C6 fungal-type DNA-binding domain"/>
    <property type="match status" value="1"/>
</dbReference>
<dbReference type="InterPro" id="IPR007325">
    <property type="entry name" value="KFase/CYL"/>
</dbReference>